<accession>A0A261R6X1</accession>
<gene>
    <name evidence="1" type="ORF">CAL26_22635</name>
</gene>
<organism evidence="1 2">
    <name type="scientific">Bordetella genomosp. 9</name>
    <dbReference type="NCBI Taxonomy" id="1416803"/>
    <lineage>
        <taxon>Bacteria</taxon>
        <taxon>Pseudomonadati</taxon>
        <taxon>Pseudomonadota</taxon>
        <taxon>Betaproteobacteria</taxon>
        <taxon>Burkholderiales</taxon>
        <taxon>Alcaligenaceae</taxon>
        <taxon>Bordetella</taxon>
    </lineage>
</organism>
<protein>
    <recommendedName>
        <fullName evidence="3">PhoP regulatory network protein YrbL</fullName>
    </recommendedName>
</protein>
<comment type="caution">
    <text evidence="1">The sequence shown here is derived from an EMBL/GenBank/DDBJ whole genome shotgun (WGS) entry which is preliminary data.</text>
</comment>
<dbReference type="RefSeq" id="WP_094848930.1">
    <property type="nucleotide sequence ID" value="NZ_NEVJ01000003.1"/>
</dbReference>
<name>A0A261R6X1_9BORD</name>
<evidence type="ECO:0000313" key="1">
    <source>
        <dbReference type="EMBL" id="OZI20330.1"/>
    </source>
</evidence>
<dbReference type="OrthoDB" id="8630809at2"/>
<dbReference type="Proteomes" id="UP000216857">
    <property type="component" value="Unassembled WGS sequence"/>
</dbReference>
<reference evidence="1" key="1">
    <citation type="submission" date="2017-05" db="EMBL/GenBank/DDBJ databases">
        <title>Complete and WGS of Bordetella genogroups.</title>
        <authorList>
            <person name="Spilker T."/>
            <person name="Lipuma J."/>
        </authorList>
    </citation>
    <scope>NUCLEOTIDE SEQUENCE</scope>
    <source>
        <strain evidence="1">AU21707</strain>
    </source>
</reference>
<dbReference type="AlphaFoldDB" id="A0A261R6X1"/>
<dbReference type="InterPro" id="IPR019647">
    <property type="entry name" value="PhoP_reg_network_YrbL"/>
</dbReference>
<dbReference type="EMBL" id="NEVJ01000003">
    <property type="protein sequence ID" value="OZI20330.1"/>
    <property type="molecule type" value="Genomic_DNA"/>
</dbReference>
<evidence type="ECO:0008006" key="3">
    <source>
        <dbReference type="Google" id="ProtNLM"/>
    </source>
</evidence>
<dbReference type="Pfam" id="PF10707">
    <property type="entry name" value="YrbL-PhoP_reg"/>
    <property type="match status" value="1"/>
</dbReference>
<keyword evidence="2" id="KW-1185">Reference proteome</keyword>
<proteinExistence type="predicted"/>
<evidence type="ECO:0000313" key="2">
    <source>
        <dbReference type="Proteomes" id="UP000216857"/>
    </source>
</evidence>
<sequence length="234" mass="26002">MSSLPLELDSDLTVLDPERSADLTSAQDIELVLSEQIGSGHDRVVWRHPLNRTLGVKVSKPDQERDQNLIELHYGMHLQRLGVASRHLPRVYGWARTDHGPGLVVDLVQHADGTPCPTLPQALRSGMVNEMEAAGMVGEACQWLADNGVILADPGINNVVVGRAPDTGRPYLAFVDGLGTRNFDFKYRLRCALPALERWTAQHKADVCRRKFLRMLRDRSSRMWVPKKAAAALA</sequence>